<sequence length="59" mass="5360">MTISSPRAASNLGAVQAASAGAGGGSGLSAAGANGALSKVTVVNGSASGGKCSCNHIEK</sequence>
<dbReference type="Proteomes" id="UP000828390">
    <property type="component" value="Unassembled WGS sequence"/>
</dbReference>
<evidence type="ECO:0000313" key="2">
    <source>
        <dbReference type="Proteomes" id="UP000828390"/>
    </source>
</evidence>
<name>A0A9D4I8D3_DREPO</name>
<protein>
    <submittedName>
        <fullName evidence="1">Uncharacterized protein</fullName>
    </submittedName>
</protein>
<organism evidence="1 2">
    <name type="scientific">Dreissena polymorpha</name>
    <name type="common">Zebra mussel</name>
    <name type="synonym">Mytilus polymorpha</name>
    <dbReference type="NCBI Taxonomy" id="45954"/>
    <lineage>
        <taxon>Eukaryota</taxon>
        <taxon>Metazoa</taxon>
        <taxon>Spiralia</taxon>
        <taxon>Lophotrochozoa</taxon>
        <taxon>Mollusca</taxon>
        <taxon>Bivalvia</taxon>
        <taxon>Autobranchia</taxon>
        <taxon>Heteroconchia</taxon>
        <taxon>Euheterodonta</taxon>
        <taxon>Imparidentia</taxon>
        <taxon>Neoheterodontei</taxon>
        <taxon>Myida</taxon>
        <taxon>Dreissenoidea</taxon>
        <taxon>Dreissenidae</taxon>
        <taxon>Dreissena</taxon>
    </lineage>
</organism>
<accession>A0A9D4I8D3</accession>
<proteinExistence type="predicted"/>
<reference evidence="1" key="2">
    <citation type="submission" date="2020-11" db="EMBL/GenBank/DDBJ databases">
        <authorList>
            <person name="McCartney M.A."/>
            <person name="Auch B."/>
            <person name="Kono T."/>
            <person name="Mallez S."/>
            <person name="Becker A."/>
            <person name="Gohl D.M."/>
            <person name="Silverstein K.A.T."/>
            <person name="Koren S."/>
            <person name="Bechman K.B."/>
            <person name="Herman A."/>
            <person name="Abrahante J.E."/>
            <person name="Garbe J."/>
        </authorList>
    </citation>
    <scope>NUCLEOTIDE SEQUENCE</scope>
    <source>
        <strain evidence="1">Duluth1</strain>
        <tissue evidence="1">Whole animal</tissue>
    </source>
</reference>
<dbReference type="EMBL" id="JAIWYP010000010">
    <property type="protein sequence ID" value="KAH3752064.1"/>
    <property type="molecule type" value="Genomic_DNA"/>
</dbReference>
<reference evidence="1" key="1">
    <citation type="journal article" date="2019" name="bioRxiv">
        <title>The Genome of the Zebra Mussel, Dreissena polymorpha: A Resource for Invasive Species Research.</title>
        <authorList>
            <person name="McCartney M.A."/>
            <person name="Auch B."/>
            <person name="Kono T."/>
            <person name="Mallez S."/>
            <person name="Zhang Y."/>
            <person name="Obille A."/>
            <person name="Becker A."/>
            <person name="Abrahante J.E."/>
            <person name="Garbe J."/>
            <person name="Badalamenti J.P."/>
            <person name="Herman A."/>
            <person name="Mangelson H."/>
            <person name="Liachko I."/>
            <person name="Sullivan S."/>
            <person name="Sone E.D."/>
            <person name="Koren S."/>
            <person name="Silverstein K.A.T."/>
            <person name="Beckman K.B."/>
            <person name="Gohl D.M."/>
        </authorList>
    </citation>
    <scope>NUCLEOTIDE SEQUENCE</scope>
    <source>
        <strain evidence="1">Duluth1</strain>
        <tissue evidence="1">Whole animal</tissue>
    </source>
</reference>
<keyword evidence="2" id="KW-1185">Reference proteome</keyword>
<dbReference type="AlphaFoldDB" id="A0A9D4I8D3"/>
<evidence type="ECO:0000313" key="1">
    <source>
        <dbReference type="EMBL" id="KAH3752064.1"/>
    </source>
</evidence>
<comment type="caution">
    <text evidence="1">The sequence shown here is derived from an EMBL/GenBank/DDBJ whole genome shotgun (WGS) entry which is preliminary data.</text>
</comment>
<gene>
    <name evidence="1" type="ORF">DPMN_186674</name>
</gene>